<dbReference type="PROSITE" id="PS00371">
    <property type="entry name" value="PTS_EIIA_TYPE_1_HIS"/>
    <property type="match status" value="1"/>
</dbReference>
<evidence type="ECO:0000256" key="11">
    <source>
        <dbReference type="ARBA" id="ARBA00044053"/>
    </source>
</evidence>
<accession>A0A7X1Z9C5</accession>
<comment type="subcellular location">
    <subcellularLocation>
        <location evidence="1">Cell membrane</location>
        <topology evidence="1">Multi-pass membrane protein</topology>
    </subcellularLocation>
</comment>
<evidence type="ECO:0000256" key="17">
    <source>
        <dbReference type="SAM" id="Phobius"/>
    </source>
</evidence>
<keyword evidence="2" id="KW-0813">Transport</keyword>
<dbReference type="GO" id="GO:0016301">
    <property type="term" value="F:kinase activity"/>
    <property type="evidence" value="ECO:0007669"/>
    <property type="project" value="UniProtKB-KW"/>
</dbReference>
<feature type="transmembrane region" description="Helical" evidence="17">
    <location>
        <begin position="321"/>
        <end position="343"/>
    </location>
</feature>
<comment type="caution">
    <text evidence="21">The sequence shown here is derived from an EMBL/GenBank/DDBJ whole genome shotgun (WGS) entry which is preliminary data.</text>
</comment>
<dbReference type="NCBIfam" id="TIGR00830">
    <property type="entry name" value="PTBA"/>
    <property type="match status" value="1"/>
</dbReference>
<dbReference type="SUPFAM" id="SSF55604">
    <property type="entry name" value="Glucose permease domain IIB"/>
    <property type="match status" value="1"/>
</dbReference>
<comment type="catalytic activity">
    <reaction evidence="13">
        <text>N(pros)-phospho-L-histidyl-[protein](out) + sucrose = sucrose 6(G)-phosphate(in) + L-histidyl-[protein]</text>
        <dbReference type="Rhea" id="RHEA:49236"/>
        <dbReference type="Rhea" id="RHEA-COMP:9745"/>
        <dbReference type="Rhea" id="RHEA-COMP:9746"/>
        <dbReference type="ChEBI" id="CHEBI:17992"/>
        <dbReference type="ChEBI" id="CHEBI:29979"/>
        <dbReference type="ChEBI" id="CHEBI:64837"/>
        <dbReference type="ChEBI" id="CHEBI:91002"/>
        <dbReference type="EC" id="2.7.1.211"/>
    </reaction>
</comment>
<dbReference type="InterPro" id="IPR013013">
    <property type="entry name" value="PTS_EIIC_1"/>
</dbReference>
<evidence type="ECO:0000256" key="2">
    <source>
        <dbReference type="ARBA" id="ARBA00022448"/>
    </source>
</evidence>
<dbReference type="EC" id="2.7.1.211" evidence="11"/>
<dbReference type="PANTHER" id="PTHR30175">
    <property type="entry name" value="PHOSPHOTRANSFERASE SYSTEM TRANSPORT PROTEIN"/>
    <property type="match status" value="1"/>
</dbReference>
<organism evidence="21 22">
    <name type="scientific">Lactococcus hircilactis</name>
    <dbReference type="NCBI Taxonomy" id="1494462"/>
    <lineage>
        <taxon>Bacteria</taxon>
        <taxon>Bacillati</taxon>
        <taxon>Bacillota</taxon>
        <taxon>Bacilli</taxon>
        <taxon>Lactobacillales</taxon>
        <taxon>Streptococcaceae</taxon>
        <taxon>Lactococcus</taxon>
    </lineage>
</organism>
<dbReference type="Pfam" id="PF00367">
    <property type="entry name" value="PTS_EIIB"/>
    <property type="match status" value="1"/>
</dbReference>
<evidence type="ECO:0000256" key="4">
    <source>
        <dbReference type="ARBA" id="ARBA00022597"/>
    </source>
</evidence>
<comment type="function">
    <text evidence="12">The phosphoenolpyruvate-dependent sugar phosphotransferase system (sugar PTS), a major carbohydrate active transport system, catalyzes the phosphorylation of incoming sugar substrates concomitantly with their translocation across the cell membrane. This system is involved in sucrose transport.</text>
</comment>
<feature type="domain" description="PTS EIIB type-1" evidence="19">
    <location>
        <begin position="4"/>
        <end position="85"/>
    </location>
</feature>
<evidence type="ECO:0000256" key="7">
    <source>
        <dbReference type="ARBA" id="ARBA00022692"/>
    </source>
</evidence>
<keyword evidence="10 17" id="KW-0472">Membrane</keyword>
<keyword evidence="22" id="KW-1185">Reference proteome</keyword>
<dbReference type="InterPro" id="IPR003352">
    <property type="entry name" value="PTS_EIIC"/>
</dbReference>
<evidence type="ECO:0000256" key="15">
    <source>
        <dbReference type="ARBA" id="ARBA00081008"/>
    </source>
</evidence>
<reference evidence="21 22" key="1">
    <citation type="submission" date="2019-10" db="EMBL/GenBank/DDBJ databases">
        <authorList>
            <person name="Dong K."/>
        </authorList>
    </citation>
    <scope>NUCLEOTIDE SEQUENCE [LARGE SCALE GENOMIC DNA]</scope>
    <source>
        <strain evidence="21 22">DSM 28960</strain>
    </source>
</reference>
<dbReference type="EMBL" id="WITJ01000008">
    <property type="protein sequence ID" value="MQW39634.1"/>
    <property type="molecule type" value="Genomic_DNA"/>
</dbReference>
<evidence type="ECO:0000256" key="8">
    <source>
        <dbReference type="ARBA" id="ARBA00022777"/>
    </source>
</evidence>
<evidence type="ECO:0000259" key="20">
    <source>
        <dbReference type="PROSITE" id="PS51103"/>
    </source>
</evidence>
<evidence type="ECO:0000259" key="18">
    <source>
        <dbReference type="PROSITE" id="PS51093"/>
    </source>
</evidence>
<dbReference type="Pfam" id="PF00358">
    <property type="entry name" value="PTS_EIIA_1"/>
    <property type="match status" value="1"/>
</dbReference>
<dbReference type="Gene3D" id="3.30.1360.60">
    <property type="entry name" value="Glucose permease domain IIB"/>
    <property type="match status" value="1"/>
</dbReference>
<feature type="domain" description="PTS EIIA type-1" evidence="18">
    <location>
        <begin position="487"/>
        <end position="591"/>
    </location>
</feature>
<dbReference type="PROSITE" id="PS51093">
    <property type="entry name" value="PTS_EIIA_TYPE_1"/>
    <property type="match status" value="1"/>
</dbReference>
<feature type="transmembrane region" description="Helical" evidence="17">
    <location>
        <begin position="176"/>
        <end position="195"/>
    </location>
</feature>
<dbReference type="GO" id="GO:0005886">
    <property type="term" value="C:plasma membrane"/>
    <property type="evidence" value="ECO:0007669"/>
    <property type="project" value="UniProtKB-SubCell"/>
</dbReference>
<evidence type="ECO:0000256" key="13">
    <source>
        <dbReference type="ARBA" id="ARBA00048931"/>
    </source>
</evidence>
<keyword evidence="7 17" id="KW-0812">Transmembrane</keyword>
<name>A0A7X1Z9C5_9LACT</name>
<evidence type="ECO:0000313" key="21">
    <source>
        <dbReference type="EMBL" id="MQW39634.1"/>
    </source>
</evidence>
<feature type="active site" description="Phosphocysteine intermediate; for EIIB activity" evidence="16">
    <location>
        <position position="26"/>
    </location>
</feature>
<dbReference type="InterPro" id="IPR001127">
    <property type="entry name" value="PTS_EIIA_1_perm"/>
</dbReference>
<feature type="transmembrane region" description="Helical" evidence="17">
    <location>
        <begin position="215"/>
        <end position="234"/>
    </location>
</feature>
<feature type="transmembrane region" description="Helical" evidence="17">
    <location>
        <begin position="241"/>
        <end position="267"/>
    </location>
</feature>
<dbReference type="SUPFAM" id="SSF51261">
    <property type="entry name" value="Duplicated hybrid motif"/>
    <property type="match status" value="1"/>
</dbReference>
<dbReference type="AlphaFoldDB" id="A0A7X1Z9C5"/>
<evidence type="ECO:0000259" key="19">
    <source>
        <dbReference type="PROSITE" id="PS51098"/>
    </source>
</evidence>
<keyword evidence="8" id="KW-0418">Kinase</keyword>
<dbReference type="Proteomes" id="UP000439550">
    <property type="component" value="Unassembled WGS sequence"/>
</dbReference>
<dbReference type="GO" id="GO:0008982">
    <property type="term" value="F:protein-N(PI)-phosphohistidine-sugar phosphotransferase activity"/>
    <property type="evidence" value="ECO:0007669"/>
    <property type="project" value="InterPro"/>
</dbReference>
<dbReference type="PANTHER" id="PTHR30175:SF1">
    <property type="entry name" value="PTS SYSTEM ARBUTIN-, CELLOBIOSE-, AND SALICIN-SPECIFIC EIIBC COMPONENT-RELATED"/>
    <property type="match status" value="1"/>
</dbReference>
<dbReference type="GO" id="GO:0090589">
    <property type="term" value="F:protein-phosphocysteine-trehalose phosphotransferase system transporter activity"/>
    <property type="evidence" value="ECO:0007669"/>
    <property type="project" value="TreeGrafter"/>
</dbReference>
<feature type="domain" description="PTS EIIC type-1" evidence="20">
    <location>
        <begin position="106"/>
        <end position="456"/>
    </location>
</feature>
<gene>
    <name evidence="21" type="ORF">GHI93_06760</name>
</gene>
<dbReference type="PROSITE" id="PS01035">
    <property type="entry name" value="PTS_EIIB_TYPE_1_CYS"/>
    <property type="match status" value="1"/>
</dbReference>
<dbReference type="CDD" id="cd00212">
    <property type="entry name" value="PTS_IIB_glc"/>
    <property type="match status" value="1"/>
</dbReference>
<dbReference type="Pfam" id="PF02378">
    <property type="entry name" value="PTS_EIIC"/>
    <property type="match status" value="1"/>
</dbReference>
<keyword evidence="6" id="KW-0598">Phosphotransferase system</keyword>
<evidence type="ECO:0000256" key="3">
    <source>
        <dbReference type="ARBA" id="ARBA00022475"/>
    </source>
</evidence>
<feature type="transmembrane region" description="Helical" evidence="17">
    <location>
        <begin position="355"/>
        <end position="376"/>
    </location>
</feature>
<feature type="transmembrane region" description="Helical" evidence="17">
    <location>
        <begin position="111"/>
        <end position="132"/>
    </location>
</feature>
<dbReference type="OrthoDB" id="9769191at2"/>
<evidence type="ECO:0000256" key="5">
    <source>
        <dbReference type="ARBA" id="ARBA00022679"/>
    </source>
</evidence>
<keyword evidence="5" id="KW-0808">Transferase</keyword>
<evidence type="ECO:0000256" key="1">
    <source>
        <dbReference type="ARBA" id="ARBA00004651"/>
    </source>
</evidence>
<feature type="transmembrane region" description="Helical" evidence="17">
    <location>
        <begin position="383"/>
        <end position="402"/>
    </location>
</feature>
<keyword evidence="4" id="KW-0762">Sugar transport</keyword>
<dbReference type="InterPro" id="IPR001996">
    <property type="entry name" value="PTS_IIB_1"/>
</dbReference>
<keyword evidence="9 17" id="KW-1133">Transmembrane helix</keyword>
<keyword evidence="3" id="KW-1003">Cell membrane</keyword>
<feature type="transmembrane region" description="Helical" evidence="17">
    <location>
        <begin position="422"/>
        <end position="444"/>
    </location>
</feature>
<dbReference type="FunFam" id="2.70.70.10:FF:000001">
    <property type="entry name" value="PTS system glucose-specific IIA component"/>
    <property type="match status" value="1"/>
</dbReference>
<evidence type="ECO:0000256" key="14">
    <source>
        <dbReference type="ARBA" id="ARBA00074554"/>
    </source>
</evidence>
<dbReference type="PROSITE" id="PS51098">
    <property type="entry name" value="PTS_EIIB_TYPE_1"/>
    <property type="match status" value="1"/>
</dbReference>
<feature type="transmembrane region" description="Helical" evidence="17">
    <location>
        <begin position="287"/>
        <end position="309"/>
    </location>
</feature>
<protein>
    <recommendedName>
        <fullName evidence="14">PTS system sucrose-specific EIIBCA component</fullName>
        <ecNumber evidence="11">2.7.1.211</ecNumber>
    </recommendedName>
    <alternativeName>
        <fullName evidence="15">EIIBCA-Scr</fullName>
    </alternativeName>
</protein>
<evidence type="ECO:0000313" key="22">
    <source>
        <dbReference type="Proteomes" id="UP000439550"/>
    </source>
</evidence>
<dbReference type="FunFam" id="3.30.1360.60:FF:000001">
    <property type="entry name" value="PTS system glucose-specific IIBC component PtsG"/>
    <property type="match status" value="1"/>
</dbReference>
<dbReference type="InterPro" id="IPR018113">
    <property type="entry name" value="PTrfase_EIIB_Cys"/>
</dbReference>
<evidence type="ECO:0000256" key="12">
    <source>
        <dbReference type="ARBA" id="ARBA00045139"/>
    </source>
</evidence>
<dbReference type="InterPro" id="IPR036878">
    <property type="entry name" value="Glu_permease_IIB"/>
</dbReference>
<dbReference type="GO" id="GO:0015771">
    <property type="term" value="P:trehalose transport"/>
    <property type="evidence" value="ECO:0007669"/>
    <property type="project" value="TreeGrafter"/>
</dbReference>
<feature type="transmembrane region" description="Helical" evidence="17">
    <location>
        <begin position="144"/>
        <end position="164"/>
    </location>
</feature>
<evidence type="ECO:0000256" key="10">
    <source>
        <dbReference type="ARBA" id="ARBA00023136"/>
    </source>
</evidence>
<evidence type="ECO:0000256" key="16">
    <source>
        <dbReference type="PROSITE-ProRule" id="PRU00421"/>
    </source>
</evidence>
<evidence type="ECO:0000256" key="6">
    <source>
        <dbReference type="ARBA" id="ARBA00022683"/>
    </source>
</evidence>
<dbReference type="RefSeq" id="WP_153496303.1">
    <property type="nucleotide sequence ID" value="NZ_CAXYUY010000010.1"/>
</dbReference>
<evidence type="ECO:0000256" key="9">
    <source>
        <dbReference type="ARBA" id="ARBA00022989"/>
    </source>
</evidence>
<sequence>MDQKELVQKIITDVGGLENISSLTHCITRLRFTLKDNSKAKTAEIEKLDVLGTQQQGGQYQVIIGNAVGQVYNEVIKQFPELAHSDAGSVTDGSPQKGNWFERLLNTLSSILVPILPAIIGGGMLKALVFILTNYKLVNPVSNFITVANIAADCMFYFLPFLIAVSAAKKFKTNEFMALALAGAMLYPTLTDGATKLLKPMQFGFLQLPYINYKASVIPIILSVWILSYVYRFFSEKLPALITVVFAPLLTLIIMIPIVLIVIAPLGWYAGDYIAQAVHWLMTTSPWLAGLLLGAARPYLVFTGMHYALTPLVLQEISTYGYSYVIGVSFISVLAQATSFFATYFLVKDPKQKQIAISSTVSGFLGVTEPGLYGIIMKYRAPMIGVSIGGGIGSMIYLTLGGKASAFVLPSILTSPVFARGGLAPLLIGMIVTIGLTFVSTLFLGKSFFKIIENDEENNVVPTSKAANATLYSPVNGEVVPVEGLKDETFAKKLMGESVAILPSDGNVLSPVAGKITAVFPTHHAVGILSAEGAEVLIHIGLDTVNLKGQHFTGLVHVGDTVKVGTALVKVDIEAVKDVGYDPTILTIVTNTNDYTSVGIEYPTGKIFAGEKLMTAVK</sequence>
<dbReference type="GO" id="GO:0009401">
    <property type="term" value="P:phosphoenolpyruvate-dependent sugar phosphotransferase system"/>
    <property type="evidence" value="ECO:0007669"/>
    <property type="project" value="UniProtKB-KW"/>
</dbReference>
<dbReference type="PROSITE" id="PS51103">
    <property type="entry name" value="PTS_EIIC_TYPE_1"/>
    <property type="match status" value="1"/>
</dbReference>
<dbReference type="Gene3D" id="2.70.70.10">
    <property type="entry name" value="Glucose Permease (Domain IIA)"/>
    <property type="match status" value="1"/>
</dbReference>
<proteinExistence type="predicted"/>
<dbReference type="InterPro" id="IPR050558">
    <property type="entry name" value="PTS_Sugar-Specific_Components"/>
</dbReference>
<dbReference type="InterPro" id="IPR011055">
    <property type="entry name" value="Dup_hybrid_motif"/>
</dbReference>